<reference evidence="1" key="1">
    <citation type="submission" date="2021-10" db="EMBL/GenBank/DDBJ databases">
        <title>Tropical sea cucumber genome reveals ecological adaptation and Cuvierian tubules defense mechanism.</title>
        <authorList>
            <person name="Chen T."/>
        </authorList>
    </citation>
    <scope>NUCLEOTIDE SEQUENCE</scope>
    <source>
        <strain evidence="1">Nanhai2018</strain>
        <tissue evidence="1">Muscle</tissue>
    </source>
</reference>
<proteinExistence type="predicted"/>
<evidence type="ECO:0000313" key="1">
    <source>
        <dbReference type="EMBL" id="KAJ8047622.1"/>
    </source>
</evidence>
<dbReference type="AlphaFoldDB" id="A0A9Q1HFA9"/>
<evidence type="ECO:0000313" key="2">
    <source>
        <dbReference type="Proteomes" id="UP001152320"/>
    </source>
</evidence>
<dbReference type="EMBL" id="JAIZAY010000002">
    <property type="protein sequence ID" value="KAJ8047622.1"/>
    <property type="molecule type" value="Genomic_DNA"/>
</dbReference>
<accession>A0A9Q1HFA9</accession>
<name>A0A9Q1HFA9_HOLLE</name>
<comment type="caution">
    <text evidence="1">The sequence shown here is derived from an EMBL/GenBank/DDBJ whole genome shotgun (WGS) entry which is preliminary data.</text>
</comment>
<gene>
    <name evidence="1" type="ORF">HOLleu_06664</name>
</gene>
<sequence>MDIVYTMTQRFKTVMKGCMFVVLFSAGLNLTSAIKVCGLPELLTPKMEVIWYNNKSHFGEAHTILTLGNPTRDVYGVESNQRTKWFHLLTITSNYWQIGVGF</sequence>
<keyword evidence="2" id="KW-1185">Reference proteome</keyword>
<organism evidence="1 2">
    <name type="scientific">Holothuria leucospilota</name>
    <name type="common">Black long sea cucumber</name>
    <name type="synonym">Mertensiothuria leucospilota</name>
    <dbReference type="NCBI Taxonomy" id="206669"/>
    <lineage>
        <taxon>Eukaryota</taxon>
        <taxon>Metazoa</taxon>
        <taxon>Echinodermata</taxon>
        <taxon>Eleutherozoa</taxon>
        <taxon>Echinozoa</taxon>
        <taxon>Holothuroidea</taxon>
        <taxon>Aspidochirotacea</taxon>
        <taxon>Aspidochirotida</taxon>
        <taxon>Holothuriidae</taxon>
        <taxon>Holothuria</taxon>
    </lineage>
</organism>
<dbReference type="Proteomes" id="UP001152320">
    <property type="component" value="Chromosome 2"/>
</dbReference>
<protein>
    <submittedName>
        <fullName evidence="1">Uncharacterized protein</fullName>
    </submittedName>
</protein>